<comment type="subunit">
    <text evidence="6">The basal body constitutes a major portion of the flagellar organelle and consists of four rings (L,P,S, and M) mounted on a central rod.</text>
</comment>
<comment type="similarity">
    <text evidence="5">Belongs to the FlgH family.</text>
</comment>
<keyword evidence="7" id="KW-0732">Signal</keyword>
<dbReference type="GO" id="GO:0009427">
    <property type="term" value="C:bacterial-type flagellum basal body, distal rod, L ring"/>
    <property type="evidence" value="ECO:0007669"/>
    <property type="project" value="InterPro"/>
</dbReference>
<dbReference type="GO" id="GO:0003774">
    <property type="term" value="F:cytoskeletal motor activity"/>
    <property type="evidence" value="ECO:0007669"/>
    <property type="project" value="InterPro"/>
</dbReference>
<evidence type="ECO:0000256" key="3">
    <source>
        <dbReference type="ARBA" id="ARBA00004442"/>
    </source>
</evidence>
<comment type="function">
    <text evidence="1">Assembles around the rod to form the L-ring and probably protects the motor/basal body from shearing forces during rotation.</text>
</comment>
<dbReference type="STRING" id="454.Lisr_1289"/>
<gene>
    <name evidence="13" type="primary">flgH</name>
    <name evidence="13" type="ORF">Lisr_1289</name>
</gene>
<accession>A0A0W0VYA6</accession>
<comment type="caution">
    <text evidence="13">The sequence shown here is derived from an EMBL/GenBank/DDBJ whole genome shotgun (WGS) entry which is preliminary data.</text>
</comment>
<name>A0A0W0VYA6_9GAMM</name>
<reference evidence="13 14" key="1">
    <citation type="submission" date="2015-11" db="EMBL/GenBank/DDBJ databases">
        <title>Genomic analysis of 38 Legionella species identifies large and diverse effector repertoires.</title>
        <authorList>
            <person name="Burstein D."/>
            <person name="Amaro F."/>
            <person name="Zusman T."/>
            <person name="Lifshitz Z."/>
            <person name="Cohen O."/>
            <person name="Gilbert J.A."/>
            <person name="Pupko T."/>
            <person name="Shuman H.A."/>
            <person name="Segal G."/>
        </authorList>
    </citation>
    <scope>NUCLEOTIDE SEQUENCE [LARGE SCALE GENOMIC DNA]</scope>
    <source>
        <strain evidence="13 14">Bercovier 4</strain>
    </source>
</reference>
<evidence type="ECO:0000256" key="4">
    <source>
        <dbReference type="ARBA" id="ARBA00004635"/>
    </source>
</evidence>
<dbReference type="PANTHER" id="PTHR34933:SF1">
    <property type="entry name" value="FLAGELLAR L-RING PROTEIN"/>
    <property type="match status" value="1"/>
</dbReference>
<dbReference type="Proteomes" id="UP000054761">
    <property type="component" value="Unassembled WGS sequence"/>
</dbReference>
<dbReference type="GO" id="GO:0071973">
    <property type="term" value="P:bacterial-type flagellum-dependent cell motility"/>
    <property type="evidence" value="ECO:0007669"/>
    <property type="project" value="InterPro"/>
</dbReference>
<organism evidence="13 14">
    <name type="scientific">Legionella israelensis</name>
    <dbReference type="NCBI Taxonomy" id="454"/>
    <lineage>
        <taxon>Bacteria</taxon>
        <taxon>Pseudomonadati</taxon>
        <taxon>Pseudomonadota</taxon>
        <taxon>Gammaproteobacteria</taxon>
        <taxon>Legionellales</taxon>
        <taxon>Legionellaceae</taxon>
        <taxon>Legionella</taxon>
    </lineage>
</organism>
<keyword evidence="10" id="KW-0975">Bacterial flagellum</keyword>
<evidence type="ECO:0000256" key="2">
    <source>
        <dbReference type="ARBA" id="ARBA00004117"/>
    </source>
</evidence>
<evidence type="ECO:0000313" key="13">
    <source>
        <dbReference type="EMBL" id="KTD24993.1"/>
    </source>
</evidence>
<proteinExistence type="inferred from homology"/>
<keyword evidence="8" id="KW-0472">Membrane</keyword>
<evidence type="ECO:0000256" key="12">
    <source>
        <dbReference type="ARBA" id="ARBA00023288"/>
    </source>
</evidence>
<keyword evidence="13" id="KW-0282">Flagellum</keyword>
<dbReference type="GO" id="GO:0009279">
    <property type="term" value="C:cell outer membrane"/>
    <property type="evidence" value="ECO:0007669"/>
    <property type="project" value="UniProtKB-SubCell"/>
</dbReference>
<comment type="subcellular location">
    <subcellularLocation>
        <location evidence="2">Bacterial flagellum basal body</location>
    </subcellularLocation>
    <subcellularLocation>
        <location evidence="3">Cell outer membrane</location>
    </subcellularLocation>
    <subcellularLocation>
        <location evidence="4">Membrane</location>
        <topology evidence="4">Lipid-anchor</topology>
    </subcellularLocation>
</comment>
<evidence type="ECO:0000256" key="7">
    <source>
        <dbReference type="ARBA" id="ARBA00022729"/>
    </source>
</evidence>
<dbReference type="RefSeq" id="WP_058501647.1">
    <property type="nucleotide sequence ID" value="NZ_CAAAJA010000003.1"/>
</dbReference>
<keyword evidence="11" id="KW-0998">Cell outer membrane</keyword>
<evidence type="ECO:0000313" key="14">
    <source>
        <dbReference type="Proteomes" id="UP000054761"/>
    </source>
</evidence>
<keyword evidence="12" id="KW-0449">Lipoprotein</keyword>
<sequence>MKRHHSFCRFLNATGQIILFNVFILATHPAKAISLFNDYYYRSLIADKKANMPGDLLTVIVLETSNAQSSADLASGKDIKVALEAGYNHKEEEMNFSLSGKGKTTAKTGRNGKIKASLTVQIKQNLANNTYLVEGVQAIKINGELQTILLSGIVRKEDITPQNTILSTRLANAHITYQGQGSVSNSQDRNYIYKILSFAGLV</sequence>
<dbReference type="PRINTS" id="PR01008">
    <property type="entry name" value="FLGLRINGFLGH"/>
</dbReference>
<evidence type="ECO:0000256" key="11">
    <source>
        <dbReference type="ARBA" id="ARBA00023237"/>
    </source>
</evidence>
<dbReference type="PATRIC" id="fig|454.4.peg.1395"/>
<dbReference type="OrthoDB" id="9789463at2"/>
<evidence type="ECO:0000256" key="9">
    <source>
        <dbReference type="ARBA" id="ARBA00023139"/>
    </source>
</evidence>
<evidence type="ECO:0000256" key="6">
    <source>
        <dbReference type="ARBA" id="ARBA00011439"/>
    </source>
</evidence>
<evidence type="ECO:0000256" key="8">
    <source>
        <dbReference type="ARBA" id="ARBA00023136"/>
    </source>
</evidence>
<keyword evidence="13" id="KW-0969">Cilium</keyword>
<dbReference type="InterPro" id="IPR000527">
    <property type="entry name" value="Flag_Lring"/>
</dbReference>
<dbReference type="PANTHER" id="PTHR34933">
    <property type="entry name" value="FLAGELLAR L-RING PROTEIN"/>
    <property type="match status" value="1"/>
</dbReference>
<dbReference type="Pfam" id="PF02107">
    <property type="entry name" value="FlgH"/>
    <property type="match status" value="1"/>
</dbReference>
<keyword evidence="14" id="KW-1185">Reference proteome</keyword>
<keyword evidence="9" id="KW-0564">Palmitate</keyword>
<dbReference type="AlphaFoldDB" id="A0A0W0VYA6"/>
<evidence type="ECO:0000256" key="1">
    <source>
        <dbReference type="ARBA" id="ARBA00002591"/>
    </source>
</evidence>
<dbReference type="EMBL" id="LNYH01000064">
    <property type="protein sequence ID" value="KTD24993.1"/>
    <property type="molecule type" value="Genomic_DNA"/>
</dbReference>
<evidence type="ECO:0000256" key="10">
    <source>
        <dbReference type="ARBA" id="ARBA00023143"/>
    </source>
</evidence>
<evidence type="ECO:0000256" key="5">
    <source>
        <dbReference type="ARBA" id="ARBA00006929"/>
    </source>
</evidence>
<protein>
    <submittedName>
        <fullName evidence="13">Flagellar basal body L-ring protein</fullName>
    </submittedName>
</protein>
<keyword evidence="13" id="KW-0966">Cell projection</keyword>